<dbReference type="GeneID" id="47100465"/>
<dbReference type="Proteomes" id="UP000031586">
    <property type="component" value="Unassembled WGS sequence"/>
</dbReference>
<gene>
    <name evidence="2" type="ORF">H735_00835</name>
</gene>
<evidence type="ECO:0000313" key="2">
    <source>
        <dbReference type="EMBL" id="KIF54920.1"/>
    </source>
</evidence>
<reference evidence="2 3" key="1">
    <citation type="submission" date="2014-07" db="EMBL/GenBank/DDBJ databases">
        <title>Unique and conserved regions in Vibrio harveyi and related species in comparison with the shrimp pathogen Vibrio harveyi CAIM 1792.</title>
        <authorList>
            <person name="Espinoza-Valles I."/>
            <person name="Vora G."/>
            <person name="Leekitcharoenphon P."/>
            <person name="Ussery D."/>
            <person name="Hoj L."/>
            <person name="Gomez-Gil B."/>
        </authorList>
    </citation>
    <scope>NUCLEOTIDE SEQUENCE [LARGE SCALE GENOMIC DNA]</scope>
    <source>
        <strain evidence="3">CAIM 1854 / LMG 25443</strain>
    </source>
</reference>
<feature type="signal peptide" evidence="1">
    <location>
        <begin position="1"/>
        <end position="22"/>
    </location>
</feature>
<comment type="caution">
    <text evidence="2">The sequence shown here is derived from an EMBL/GenBank/DDBJ whole genome shotgun (WGS) entry which is preliminary data.</text>
</comment>
<evidence type="ECO:0000256" key="1">
    <source>
        <dbReference type="SAM" id="SignalP"/>
    </source>
</evidence>
<sequence length="150" mass="16890">MKLFQSLAITLLIATTSFTAFAKDSNDGWELIAEKTVNFQTETDTVEPNGLFKNRKFSKIKIKCTQGTMSIKNMKVTMTDGSEKKLKTMVGTLTNGMSTRAWTLPGSEDAKFKRLEMEYKSWGNMTLNAAGMSKKAKIEVWGKKRVQEQD</sequence>
<dbReference type="PATRIC" id="fig|1229493.5.peg.2844"/>
<protein>
    <recommendedName>
        <fullName evidence="4">Lipoprotein</fullName>
    </recommendedName>
</protein>
<organism evidence="2 3">
    <name type="scientific">Vibrio owensii CAIM 1854 = LMG 25443</name>
    <dbReference type="NCBI Taxonomy" id="1229493"/>
    <lineage>
        <taxon>Bacteria</taxon>
        <taxon>Pseudomonadati</taxon>
        <taxon>Pseudomonadota</taxon>
        <taxon>Gammaproteobacteria</taxon>
        <taxon>Vibrionales</taxon>
        <taxon>Vibrionaceae</taxon>
        <taxon>Vibrio</taxon>
    </lineage>
</organism>
<dbReference type="EMBL" id="JPRD01000003">
    <property type="protein sequence ID" value="KIF54920.1"/>
    <property type="molecule type" value="Genomic_DNA"/>
</dbReference>
<feature type="chain" id="PRO_5002144048" description="Lipoprotein" evidence="1">
    <location>
        <begin position="23"/>
        <end position="150"/>
    </location>
</feature>
<keyword evidence="1" id="KW-0732">Signal</keyword>
<proteinExistence type="predicted"/>
<evidence type="ECO:0008006" key="4">
    <source>
        <dbReference type="Google" id="ProtNLM"/>
    </source>
</evidence>
<dbReference type="RefSeq" id="WP_005439486.1">
    <property type="nucleotide sequence ID" value="NZ_BAOH01000001.1"/>
</dbReference>
<evidence type="ECO:0000313" key="3">
    <source>
        <dbReference type="Proteomes" id="UP000031586"/>
    </source>
</evidence>
<dbReference type="AlphaFoldDB" id="A0A0C1ZCW2"/>
<accession>A0A0C1ZCW2</accession>
<name>A0A0C1ZCW2_9VIBR</name>